<feature type="compositionally biased region" description="Polar residues" evidence="1">
    <location>
        <begin position="668"/>
        <end position="677"/>
    </location>
</feature>
<proteinExistence type="predicted"/>
<feature type="compositionally biased region" description="Low complexity" evidence="1">
    <location>
        <begin position="654"/>
        <end position="667"/>
    </location>
</feature>
<feature type="region of interest" description="Disordered" evidence="1">
    <location>
        <begin position="592"/>
        <end position="612"/>
    </location>
</feature>
<sequence>MVVELLRLRDRALPCWNSWINHGTLNTPVNHTREDGRSNSGMTRQRSATHVSTTALDRFPTIAGYSFRDATSDLGITTRSTSHSIDSRITLPRSAGSKEFPSLGLRSGSPKFSSGGPPLVRHTSQHVSASSITTPSAGGSHVQTDSPNRSPMALRLSGPGTTHSGQQPASLPHHAIEGSTSRSASPSSLAKTAGASSSLPASPAFHPGLAAYFNPLPSTSVLATHRDGREPSSVANKSSLGTTRSPSPVGESGLRSSNAAAFFSLPAMGDVKGHSVGTTDASTQWWTMGWSVVPGSDSRGGPGFGGGDAGGWLSSGADHNSSSPALYSGLSGPTHYALLRGDWQAFLGMKILALLCSEYLPYFHKSNTDSWMKEYLRRSNTTPTATTSGDTADKVDNIKDSTVASDEVPRWKNLSGVLAFAFDRFRRQFHFHSAPLEKLALLAEFESTLAEYLSYRYHQLLTTPGSLPQGALFRAQPPGADVLVHELEQFFRYHQPRCFLRDLQLLVMVLPNTVLDFSSPGKALWDVIAAVNSIKYEGIKSLVHKGQRMLDMASKSRLTTSVTQPMSITTDIPGGIVSGSMLTKEYVEFPTGSKESQLQAPSPLSTSVPNAMDPRLLSPRIGIVEPDSVSLSSSVSSPPLSVAVAPGTLSRRLTGQSVQSSDSSTGSYYANSLSPEPTSRPAYRRHDSLDSEPSVRFTNALYHYKQQLSARCPDCHMVHTDRSGEGCPGYSGSSLGKDGYRGSSLQGSTGSRAAQRHSLPIHMVAALSKRELFTDPAEQQETKYQLLALRYFSIAAREGNAEAQRELGILYLSLPHLPKPRAIQEPLSSSEDTDGSGDEQSENGRETMATSTGMSLGQWLAKSNEPAGRPLSLSWLNPVASTSLEVSEISYRPRSSKSGPDTSAIVERSSPTPSLKLCIPHPHLNREVNLSAPISAPPISVPSPPRRHYSRDSVESAQGAGTLILPLSSSTSSSPSQRVIHPQLASASATGPTASHLPVPPTVTPAIVTTMSTPAISSHSQ</sequence>
<feature type="compositionally biased region" description="Pro residues" evidence="1">
    <location>
        <begin position="935"/>
        <end position="944"/>
    </location>
</feature>
<feature type="compositionally biased region" description="Polar residues" evidence="1">
    <location>
        <begin position="233"/>
        <end position="246"/>
    </location>
</feature>
<feature type="compositionally biased region" description="Polar residues" evidence="1">
    <location>
        <begin position="593"/>
        <end position="609"/>
    </location>
</feature>
<dbReference type="OrthoDB" id="3548913at2759"/>
<dbReference type="PANTHER" id="PTHR42064">
    <property type="entry name" value="YALI0F28677P"/>
    <property type="match status" value="1"/>
</dbReference>
<feature type="compositionally biased region" description="Polar residues" evidence="1">
    <location>
        <begin position="159"/>
        <end position="169"/>
    </location>
</feature>
<keyword evidence="3" id="KW-1185">Reference proteome</keyword>
<feature type="compositionally biased region" description="Polar residues" evidence="1">
    <location>
        <begin position="125"/>
        <end position="149"/>
    </location>
</feature>
<evidence type="ECO:0000313" key="3">
    <source>
        <dbReference type="Proteomes" id="UP001150925"/>
    </source>
</evidence>
<comment type="caution">
    <text evidence="2">The sequence shown here is derived from an EMBL/GenBank/DDBJ whole genome shotgun (WGS) entry which is preliminary data.</text>
</comment>
<protein>
    <submittedName>
        <fullName evidence="2">Uncharacterized protein</fullName>
    </submittedName>
</protein>
<feature type="compositionally biased region" description="Acidic residues" evidence="1">
    <location>
        <begin position="831"/>
        <end position="841"/>
    </location>
</feature>
<feature type="non-terminal residue" evidence="2">
    <location>
        <position position="1021"/>
    </location>
</feature>
<dbReference type="Proteomes" id="UP001150925">
    <property type="component" value="Unassembled WGS sequence"/>
</dbReference>
<dbReference type="EMBL" id="JANBPY010002246">
    <property type="protein sequence ID" value="KAJ1955830.1"/>
    <property type="molecule type" value="Genomic_DNA"/>
</dbReference>
<feature type="compositionally biased region" description="Low complexity" evidence="1">
    <location>
        <begin position="107"/>
        <end position="118"/>
    </location>
</feature>
<evidence type="ECO:0000313" key="2">
    <source>
        <dbReference type="EMBL" id="KAJ1955830.1"/>
    </source>
</evidence>
<accession>A0A9W8E4I4</accession>
<evidence type="ECO:0000256" key="1">
    <source>
        <dbReference type="SAM" id="MobiDB-lite"/>
    </source>
</evidence>
<feature type="compositionally biased region" description="Low complexity" evidence="1">
    <location>
        <begin position="179"/>
        <end position="199"/>
    </location>
</feature>
<gene>
    <name evidence="2" type="ORF">IWQ62_005440</name>
</gene>
<dbReference type="PANTHER" id="PTHR42064:SF1">
    <property type="entry name" value="YALI0F28677P"/>
    <property type="match status" value="1"/>
</dbReference>
<feature type="region of interest" description="Disordered" evidence="1">
    <location>
        <begin position="822"/>
        <end position="853"/>
    </location>
</feature>
<feature type="region of interest" description="Disordered" evidence="1">
    <location>
        <begin position="78"/>
        <end position="199"/>
    </location>
</feature>
<feature type="region of interest" description="Disordered" evidence="1">
    <location>
        <begin position="651"/>
        <end position="690"/>
    </location>
</feature>
<organism evidence="2 3">
    <name type="scientific">Dispira parvispora</name>
    <dbReference type="NCBI Taxonomy" id="1520584"/>
    <lineage>
        <taxon>Eukaryota</taxon>
        <taxon>Fungi</taxon>
        <taxon>Fungi incertae sedis</taxon>
        <taxon>Zoopagomycota</taxon>
        <taxon>Kickxellomycotina</taxon>
        <taxon>Dimargaritomycetes</taxon>
        <taxon>Dimargaritales</taxon>
        <taxon>Dimargaritaceae</taxon>
        <taxon>Dispira</taxon>
    </lineage>
</organism>
<dbReference type="AlphaFoldDB" id="A0A9W8E4I4"/>
<feature type="region of interest" description="Disordered" evidence="1">
    <location>
        <begin position="887"/>
        <end position="914"/>
    </location>
</feature>
<feature type="region of interest" description="Disordered" evidence="1">
    <location>
        <begin position="931"/>
        <end position="1002"/>
    </location>
</feature>
<reference evidence="2" key="1">
    <citation type="submission" date="2022-07" db="EMBL/GenBank/DDBJ databases">
        <title>Phylogenomic reconstructions and comparative analyses of Kickxellomycotina fungi.</title>
        <authorList>
            <person name="Reynolds N.K."/>
            <person name="Stajich J.E."/>
            <person name="Barry K."/>
            <person name="Grigoriev I.V."/>
            <person name="Crous P."/>
            <person name="Smith M.E."/>
        </authorList>
    </citation>
    <scope>NUCLEOTIDE SEQUENCE</scope>
    <source>
        <strain evidence="2">RSA 1196</strain>
    </source>
</reference>
<feature type="region of interest" description="Disordered" evidence="1">
    <location>
        <begin position="222"/>
        <end position="253"/>
    </location>
</feature>
<feature type="compositionally biased region" description="Low complexity" evidence="1">
    <location>
        <begin position="962"/>
        <end position="976"/>
    </location>
</feature>
<name>A0A9W8E4I4_9FUNG</name>